<keyword evidence="4" id="KW-0158">Chromosome</keyword>
<feature type="domain" description="Centromere/kinetochore protein zw10 N-terminal" evidence="11">
    <location>
        <begin position="23"/>
        <end position="109"/>
    </location>
</feature>
<feature type="domain" description="Centromere/kinetochore protein zw10 middle" evidence="12">
    <location>
        <begin position="166"/>
        <end position="397"/>
    </location>
</feature>
<comment type="similarity">
    <text evidence="3">Belongs to the ZW10 family.</text>
</comment>
<reference evidence="15 16" key="1">
    <citation type="submission" date="2022-05" db="EMBL/GenBank/DDBJ databases">
        <authorList>
            <consortium name="Genoscope - CEA"/>
            <person name="William W."/>
        </authorList>
    </citation>
    <scope>NUCLEOTIDE SEQUENCE [LARGE SCALE GENOMIC DNA]</scope>
</reference>
<evidence type="ECO:0000313" key="16">
    <source>
        <dbReference type="Proteomes" id="UP001159405"/>
    </source>
</evidence>
<dbReference type="PANTHER" id="PTHR12205:SF0">
    <property type="entry name" value="CENTROMERE_KINETOCHORE PROTEIN ZW10 HOMOLOG"/>
    <property type="match status" value="1"/>
</dbReference>
<dbReference type="InterPro" id="IPR046362">
    <property type="entry name" value="Zw10/DSL1_C_sf"/>
</dbReference>
<evidence type="ECO:0000313" key="15">
    <source>
        <dbReference type="EMBL" id="CAH3174381.1"/>
    </source>
</evidence>
<organism evidence="15 16">
    <name type="scientific">Porites lobata</name>
    <dbReference type="NCBI Taxonomy" id="104759"/>
    <lineage>
        <taxon>Eukaryota</taxon>
        <taxon>Metazoa</taxon>
        <taxon>Cnidaria</taxon>
        <taxon>Anthozoa</taxon>
        <taxon>Hexacorallia</taxon>
        <taxon>Scleractinia</taxon>
        <taxon>Fungiina</taxon>
        <taxon>Poritidae</taxon>
        <taxon>Porites</taxon>
    </lineage>
</organism>
<dbReference type="InterPro" id="IPR009361">
    <property type="entry name" value="Zw10_N"/>
</dbReference>
<evidence type="ECO:0008006" key="17">
    <source>
        <dbReference type="Google" id="ProtNLM"/>
    </source>
</evidence>
<name>A0ABN8R670_9CNID</name>
<evidence type="ECO:0000256" key="7">
    <source>
        <dbReference type="ARBA" id="ARBA00022776"/>
    </source>
</evidence>
<dbReference type="InterPro" id="IPR048344">
    <property type="entry name" value="Zw10_middle"/>
</dbReference>
<feature type="domain" description="ZW10 C-terminal helical" evidence="14">
    <location>
        <begin position="602"/>
        <end position="754"/>
    </location>
</feature>
<proteinExistence type="inferred from homology"/>
<dbReference type="PANTHER" id="PTHR12205">
    <property type="entry name" value="CENTROMERE/KINETOCHORE PROTEIN ZW10"/>
    <property type="match status" value="1"/>
</dbReference>
<evidence type="ECO:0000256" key="4">
    <source>
        <dbReference type="ARBA" id="ARBA00022454"/>
    </source>
</evidence>
<dbReference type="InterPro" id="IPR055148">
    <property type="entry name" value="ZW10_C_2"/>
</dbReference>
<dbReference type="EMBL" id="CALNXK010000190">
    <property type="protein sequence ID" value="CAH3174381.1"/>
    <property type="molecule type" value="Genomic_DNA"/>
</dbReference>
<keyword evidence="5" id="KW-0963">Cytoplasm</keyword>
<dbReference type="Proteomes" id="UP001159405">
    <property type="component" value="Unassembled WGS sequence"/>
</dbReference>
<evidence type="ECO:0000259" key="12">
    <source>
        <dbReference type="Pfam" id="PF20665"/>
    </source>
</evidence>
<accession>A0ABN8R670</accession>
<dbReference type="Pfam" id="PF20666">
    <property type="entry name" value="ZW10_C"/>
    <property type="match status" value="1"/>
</dbReference>
<dbReference type="Gene3D" id="1.10.357.150">
    <property type="match status" value="1"/>
</dbReference>
<evidence type="ECO:0000259" key="13">
    <source>
        <dbReference type="Pfam" id="PF20666"/>
    </source>
</evidence>
<sequence>MRQENVTEGRRSEGKCFPPFFYRAEVLQAIYKEYTYDEFLDFSNSTVELNWKVNNLLSEIENVSGRLKNSVEGPLEAASCEHSELVRQLKETDAIAEILGRLYKIHEALDAFPAELHKAAYDNAAKLVQETKDLLWDLPKAGQEGRIFIALREEWRRQKAQLTATLERVWAKSILWMTPATASLDNRQAHLNTQLKLLTSAACMKNVLHAMQVLGILEKRLKAFGKKLVQFIFRPLILFPSLKPEVNDNKSETIVSFSKESGKKVIDPVSLYTKSSVVLAVLRKFFDGTSVKEEGEEARDNNVSSTALFSKLGEFLWPDLSEIIISECLKRSVPNTSAQLEKYQDIIKATEEFETKLVSFGLVPHGTDNLTLFVKDVGIHFGNKKCQDLLVAAHDLMKDDIHNTVLVDSSVDRAALVSLGDVEKALQNVKGTKHEALKKDAGSTLSKFTFHLPTCRVSESTKKLMDLAYETLIEATQSTPQCGILLFYTVRNMFELYCNVVPTYHEKRLSTLPQLSALYHNNCMYIAHHLLTLGHQFRPKLPEPLNQSVASFVDLVPTIRQMGEKCFLEQLKKQQSNLLELVKATEGFANTHEDAKGLQVEKTMKQIIHLLTYLGKIWNGILPVDIYCQSLGCLFDDVLQRITWEILQLEDISSEEAHQLHTLLSILEQRGSEIFQNKDTDLTENTWDICTVVPHWIRYKELIGILEASLQDIVDRWADGKGPLAHEFSAQEVRGLIRALFQNTDRRAAVLAKIKPLQG</sequence>
<dbReference type="Pfam" id="PF22766">
    <property type="entry name" value="ZW10_C2"/>
    <property type="match status" value="1"/>
</dbReference>
<comment type="caution">
    <text evidence="15">The sequence shown here is derived from an EMBL/GenBank/DDBJ whole genome shotgun (WGS) entry which is preliminary data.</text>
</comment>
<gene>
    <name evidence="15" type="ORF">PLOB_00015109</name>
</gene>
<evidence type="ECO:0000259" key="11">
    <source>
        <dbReference type="Pfam" id="PF06248"/>
    </source>
</evidence>
<evidence type="ECO:0000256" key="6">
    <source>
        <dbReference type="ARBA" id="ARBA00022618"/>
    </source>
</evidence>
<keyword evidence="7" id="KW-0498">Mitosis</keyword>
<keyword evidence="9" id="KW-0131">Cell cycle</keyword>
<protein>
    <recommendedName>
        <fullName evidence="17">Centromere/kinetochore protein zw10 homolog</fullName>
    </recommendedName>
</protein>
<feature type="domain" description="Centromere/kinetochore protein zw10 C-terminal" evidence="13">
    <location>
        <begin position="450"/>
        <end position="580"/>
    </location>
</feature>
<evidence type="ECO:0000256" key="8">
    <source>
        <dbReference type="ARBA" id="ARBA00022838"/>
    </source>
</evidence>
<keyword evidence="10" id="KW-0137">Centromere</keyword>
<keyword evidence="16" id="KW-1185">Reference proteome</keyword>
<dbReference type="Pfam" id="PF06248">
    <property type="entry name" value="Zw10_N"/>
    <property type="match status" value="1"/>
</dbReference>
<evidence type="ECO:0000256" key="3">
    <source>
        <dbReference type="ARBA" id="ARBA00006245"/>
    </source>
</evidence>
<dbReference type="Pfam" id="PF20665">
    <property type="entry name" value="Zw10_middle"/>
    <property type="match status" value="1"/>
</dbReference>
<keyword evidence="8" id="KW-0995">Kinetochore</keyword>
<evidence type="ECO:0000256" key="9">
    <source>
        <dbReference type="ARBA" id="ARBA00023306"/>
    </source>
</evidence>
<evidence type="ECO:0000259" key="14">
    <source>
        <dbReference type="Pfam" id="PF22766"/>
    </source>
</evidence>
<evidence type="ECO:0000256" key="2">
    <source>
        <dbReference type="ARBA" id="ARBA00004629"/>
    </source>
</evidence>
<comment type="subcellular location">
    <subcellularLocation>
        <location evidence="2">Chromosome</location>
        <location evidence="2">Centromere</location>
        <location evidence="2">Kinetochore</location>
    </subcellularLocation>
    <subcellularLocation>
        <location evidence="1">Cytoplasm</location>
    </subcellularLocation>
</comment>
<evidence type="ECO:0000256" key="10">
    <source>
        <dbReference type="ARBA" id="ARBA00023328"/>
    </source>
</evidence>
<keyword evidence="6" id="KW-0132">Cell division</keyword>
<dbReference type="InterPro" id="IPR048343">
    <property type="entry name" value="ZW10_C"/>
</dbReference>
<evidence type="ECO:0000256" key="1">
    <source>
        <dbReference type="ARBA" id="ARBA00004496"/>
    </source>
</evidence>
<evidence type="ECO:0000256" key="5">
    <source>
        <dbReference type="ARBA" id="ARBA00022490"/>
    </source>
</evidence>